<evidence type="ECO:0000256" key="1">
    <source>
        <dbReference type="SAM" id="MobiDB-lite"/>
    </source>
</evidence>
<keyword evidence="3" id="KW-1185">Reference proteome</keyword>
<dbReference type="AlphaFoldDB" id="A0A2R6W8T5"/>
<evidence type="ECO:0000313" key="2">
    <source>
        <dbReference type="EMBL" id="PTQ30261.1"/>
    </source>
</evidence>
<dbReference type="EMBL" id="KZ772799">
    <property type="protein sequence ID" value="PTQ30261.1"/>
    <property type="molecule type" value="Genomic_DNA"/>
</dbReference>
<name>A0A2R6W8T5_MARPO</name>
<dbReference type="Proteomes" id="UP000244005">
    <property type="component" value="Unassembled WGS sequence"/>
</dbReference>
<protein>
    <submittedName>
        <fullName evidence="2">Uncharacterized protein</fullName>
    </submittedName>
</protein>
<reference evidence="3" key="1">
    <citation type="journal article" date="2017" name="Cell">
        <title>Insights into land plant evolution garnered from the Marchantia polymorpha genome.</title>
        <authorList>
            <person name="Bowman J.L."/>
            <person name="Kohchi T."/>
            <person name="Yamato K.T."/>
            <person name="Jenkins J."/>
            <person name="Shu S."/>
            <person name="Ishizaki K."/>
            <person name="Yamaoka S."/>
            <person name="Nishihama R."/>
            <person name="Nakamura Y."/>
            <person name="Berger F."/>
            <person name="Adam C."/>
            <person name="Aki S.S."/>
            <person name="Althoff F."/>
            <person name="Araki T."/>
            <person name="Arteaga-Vazquez M.A."/>
            <person name="Balasubrmanian S."/>
            <person name="Barry K."/>
            <person name="Bauer D."/>
            <person name="Boehm C.R."/>
            <person name="Briginshaw L."/>
            <person name="Caballero-Perez J."/>
            <person name="Catarino B."/>
            <person name="Chen F."/>
            <person name="Chiyoda S."/>
            <person name="Chovatia M."/>
            <person name="Davies K.M."/>
            <person name="Delmans M."/>
            <person name="Demura T."/>
            <person name="Dierschke T."/>
            <person name="Dolan L."/>
            <person name="Dorantes-Acosta A.E."/>
            <person name="Eklund D.M."/>
            <person name="Florent S.N."/>
            <person name="Flores-Sandoval E."/>
            <person name="Fujiyama A."/>
            <person name="Fukuzawa H."/>
            <person name="Galik B."/>
            <person name="Grimanelli D."/>
            <person name="Grimwood J."/>
            <person name="Grossniklaus U."/>
            <person name="Hamada T."/>
            <person name="Haseloff J."/>
            <person name="Hetherington A.J."/>
            <person name="Higo A."/>
            <person name="Hirakawa Y."/>
            <person name="Hundley H.N."/>
            <person name="Ikeda Y."/>
            <person name="Inoue K."/>
            <person name="Inoue S.I."/>
            <person name="Ishida S."/>
            <person name="Jia Q."/>
            <person name="Kakita M."/>
            <person name="Kanazawa T."/>
            <person name="Kawai Y."/>
            <person name="Kawashima T."/>
            <person name="Kennedy M."/>
            <person name="Kinose K."/>
            <person name="Kinoshita T."/>
            <person name="Kohara Y."/>
            <person name="Koide E."/>
            <person name="Komatsu K."/>
            <person name="Kopischke S."/>
            <person name="Kubo M."/>
            <person name="Kyozuka J."/>
            <person name="Lagercrantz U."/>
            <person name="Lin S.S."/>
            <person name="Lindquist E."/>
            <person name="Lipzen A.M."/>
            <person name="Lu C.W."/>
            <person name="De Luna E."/>
            <person name="Martienssen R.A."/>
            <person name="Minamino N."/>
            <person name="Mizutani M."/>
            <person name="Mizutani M."/>
            <person name="Mochizuki N."/>
            <person name="Monte I."/>
            <person name="Mosher R."/>
            <person name="Nagasaki H."/>
            <person name="Nakagami H."/>
            <person name="Naramoto S."/>
            <person name="Nishitani K."/>
            <person name="Ohtani M."/>
            <person name="Okamoto T."/>
            <person name="Okumura M."/>
            <person name="Phillips J."/>
            <person name="Pollak B."/>
            <person name="Reinders A."/>
            <person name="Rovekamp M."/>
            <person name="Sano R."/>
            <person name="Sawa S."/>
            <person name="Schmid M.W."/>
            <person name="Shirakawa M."/>
            <person name="Solano R."/>
            <person name="Spunde A."/>
            <person name="Suetsugu N."/>
            <person name="Sugano S."/>
            <person name="Sugiyama A."/>
            <person name="Sun R."/>
            <person name="Suzuki Y."/>
            <person name="Takenaka M."/>
            <person name="Takezawa D."/>
            <person name="Tomogane H."/>
            <person name="Tsuzuki M."/>
            <person name="Ueda T."/>
            <person name="Umeda M."/>
            <person name="Ward J.M."/>
            <person name="Watanabe Y."/>
            <person name="Yazaki K."/>
            <person name="Yokoyama R."/>
            <person name="Yoshitake Y."/>
            <person name="Yotsui I."/>
            <person name="Zachgo S."/>
            <person name="Schmutz J."/>
        </authorList>
    </citation>
    <scope>NUCLEOTIDE SEQUENCE [LARGE SCALE GENOMIC DNA]</scope>
    <source>
        <strain evidence="3">Tak-1</strain>
    </source>
</reference>
<organism evidence="2 3">
    <name type="scientific">Marchantia polymorpha</name>
    <name type="common">Common liverwort</name>
    <name type="synonym">Marchantia aquatica</name>
    <dbReference type="NCBI Taxonomy" id="3197"/>
    <lineage>
        <taxon>Eukaryota</taxon>
        <taxon>Viridiplantae</taxon>
        <taxon>Streptophyta</taxon>
        <taxon>Embryophyta</taxon>
        <taxon>Marchantiophyta</taxon>
        <taxon>Marchantiopsida</taxon>
        <taxon>Marchantiidae</taxon>
        <taxon>Marchantiales</taxon>
        <taxon>Marchantiaceae</taxon>
        <taxon>Marchantia</taxon>
    </lineage>
</organism>
<evidence type="ECO:0000313" key="3">
    <source>
        <dbReference type="Proteomes" id="UP000244005"/>
    </source>
</evidence>
<accession>A0A2R6W8T5</accession>
<sequence>MSALFPGPDASPPGPPRYTSKTTLIIIIPPPPSPFLAPSPTHHHHPNPHPCPRFHLISHYSPEPPALCETEGKRFPMYILRGS</sequence>
<gene>
    <name evidence="2" type="ORF">MARPO_0127s0043</name>
</gene>
<feature type="region of interest" description="Disordered" evidence="1">
    <location>
        <begin position="1"/>
        <end position="20"/>
    </location>
</feature>
<proteinExistence type="predicted"/>